<accession>A0AAE0HKY5</accession>
<dbReference type="GeneID" id="87840005"/>
<sequence length="434" mass="49140">MTFPSLPLFISLQLAFSTPFHSATSGSFPSLPIASYHCLITGIPRKEKSLSPRDSVTKITMAATFSPTPYQEGRPLDLQVCKSYSPDLPSRVTATISRVISMTMSVVLDVTLQTRQGPPVHHVLKLYDRRFGSCLREVRKDSPAPNPQENEAAFEAFVRRGMMPGFLRHLKERNETEMLAVRAREFLDEPDRTEGLAKYEAALWQDCIEHFECETKAYHRLADLQGTLVPRIHAHVSLSAAELATIIPQETAPYFEVRGILLERVDGYCLEDLTLGPLPRNLKPWHHIIQVAADAAYEINKRGVIMEDCAPRNVVVDRQSQTPRIVDLAQCIFRDEMVSEWYEWGWHEDEDDWDPDVEYWEQVSTRSNPGAIGAVMANRIQRKTGVKMDFRYPDWSGIIAEIRRRKEEAALSSTPPNAPSPKPTPSSTTRAQKP</sequence>
<keyword evidence="4" id="KW-1185">Reference proteome</keyword>
<dbReference type="SUPFAM" id="SSF56112">
    <property type="entry name" value="Protein kinase-like (PK-like)"/>
    <property type="match status" value="1"/>
</dbReference>
<reference evidence="3" key="2">
    <citation type="submission" date="2023-06" db="EMBL/GenBank/DDBJ databases">
        <authorList>
            <consortium name="Lawrence Berkeley National Laboratory"/>
            <person name="Haridas S."/>
            <person name="Hensen N."/>
            <person name="Bonometti L."/>
            <person name="Westerberg I."/>
            <person name="Brannstrom I.O."/>
            <person name="Guillou S."/>
            <person name="Cros-Aarteil S."/>
            <person name="Calhoun S."/>
            <person name="Kuo A."/>
            <person name="Mondo S."/>
            <person name="Pangilinan J."/>
            <person name="Riley R."/>
            <person name="Labutti K."/>
            <person name="Andreopoulos B."/>
            <person name="Lipzen A."/>
            <person name="Chen C."/>
            <person name="Yanf M."/>
            <person name="Daum C."/>
            <person name="Ng V."/>
            <person name="Clum A."/>
            <person name="Steindorff A."/>
            <person name="Ohm R."/>
            <person name="Martin F."/>
            <person name="Silar P."/>
            <person name="Natvig D."/>
            <person name="Lalanne C."/>
            <person name="Gautier V."/>
            <person name="Ament-Velasquez S.L."/>
            <person name="Kruys A."/>
            <person name="Hutchinson M.I."/>
            <person name="Powell A.J."/>
            <person name="Barry K."/>
            <person name="Miller A.N."/>
            <person name="Grigoriev I.V."/>
            <person name="Debuchy R."/>
            <person name="Gladieux P."/>
            <person name="Thoren M.H."/>
            <person name="Johannesson H."/>
        </authorList>
    </citation>
    <scope>NUCLEOTIDE SEQUENCE</scope>
    <source>
        <strain evidence="3">CBS 168.71</strain>
    </source>
</reference>
<name>A0AAE0HKY5_9PEZI</name>
<dbReference type="InterPro" id="IPR011009">
    <property type="entry name" value="Kinase-like_dom_sf"/>
</dbReference>
<keyword evidence="2" id="KW-0732">Signal</keyword>
<dbReference type="AlphaFoldDB" id="A0AAE0HKY5"/>
<comment type="caution">
    <text evidence="3">The sequence shown here is derived from an EMBL/GenBank/DDBJ whole genome shotgun (WGS) entry which is preliminary data.</text>
</comment>
<evidence type="ECO:0000313" key="4">
    <source>
        <dbReference type="Proteomes" id="UP001278766"/>
    </source>
</evidence>
<feature type="region of interest" description="Disordered" evidence="1">
    <location>
        <begin position="406"/>
        <end position="434"/>
    </location>
</feature>
<evidence type="ECO:0000256" key="2">
    <source>
        <dbReference type="SAM" id="SignalP"/>
    </source>
</evidence>
<evidence type="ECO:0000313" key="3">
    <source>
        <dbReference type="EMBL" id="KAK3298462.1"/>
    </source>
</evidence>
<feature type="chain" id="PRO_5041902166" description="Protein kinase domain-containing protein" evidence="2">
    <location>
        <begin position="18"/>
        <end position="434"/>
    </location>
</feature>
<gene>
    <name evidence="3" type="ORF">B0H64DRAFT_385194</name>
</gene>
<reference evidence="3" key="1">
    <citation type="journal article" date="2023" name="Mol. Phylogenet. Evol.">
        <title>Genome-scale phylogeny and comparative genomics of the fungal order Sordariales.</title>
        <authorList>
            <person name="Hensen N."/>
            <person name="Bonometti L."/>
            <person name="Westerberg I."/>
            <person name="Brannstrom I.O."/>
            <person name="Guillou S."/>
            <person name="Cros-Aarteil S."/>
            <person name="Calhoun S."/>
            <person name="Haridas S."/>
            <person name="Kuo A."/>
            <person name="Mondo S."/>
            <person name="Pangilinan J."/>
            <person name="Riley R."/>
            <person name="LaButti K."/>
            <person name="Andreopoulos B."/>
            <person name="Lipzen A."/>
            <person name="Chen C."/>
            <person name="Yan M."/>
            <person name="Daum C."/>
            <person name="Ng V."/>
            <person name="Clum A."/>
            <person name="Steindorff A."/>
            <person name="Ohm R.A."/>
            <person name="Martin F."/>
            <person name="Silar P."/>
            <person name="Natvig D.O."/>
            <person name="Lalanne C."/>
            <person name="Gautier V."/>
            <person name="Ament-Velasquez S.L."/>
            <person name="Kruys A."/>
            <person name="Hutchinson M.I."/>
            <person name="Powell A.J."/>
            <person name="Barry K."/>
            <person name="Miller A.N."/>
            <person name="Grigoriev I.V."/>
            <person name="Debuchy R."/>
            <person name="Gladieux P."/>
            <person name="Hiltunen Thoren M."/>
            <person name="Johannesson H."/>
        </authorList>
    </citation>
    <scope>NUCLEOTIDE SEQUENCE</scope>
    <source>
        <strain evidence="3">CBS 168.71</strain>
    </source>
</reference>
<dbReference type="Proteomes" id="UP001278766">
    <property type="component" value="Unassembled WGS sequence"/>
</dbReference>
<organism evidence="3 4">
    <name type="scientific">Chaetomium fimeti</name>
    <dbReference type="NCBI Taxonomy" id="1854472"/>
    <lineage>
        <taxon>Eukaryota</taxon>
        <taxon>Fungi</taxon>
        <taxon>Dikarya</taxon>
        <taxon>Ascomycota</taxon>
        <taxon>Pezizomycotina</taxon>
        <taxon>Sordariomycetes</taxon>
        <taxon>Sordariomycetidae</taxon>
        <taxon>Sordariales</taxon>
        <taxon>Chaetomiaceae</taxon>
        <taxon>Chaetomium</taxon>
    </lineage>
</organism>
<evidence type="ECO:0000256" key="1">
    <source>
        <dbReference type="SAM" id="MobiDB-lite"/>
    </source>
</evidence>
<evidence type="ECO:0008006" key="5">
    <source>
        <dbReference type="Google" id="ProtNLM"/>
    </source>
</evidence>
<feature type="signal peptide" evidence="2">
    <location>
        <begin position="1"/>
        <end position="17"/>
    </location>
</feature>
<proteinExistence type="predicted"/>
<dbReference type="RefSeq" id="XP_062661976.1">
    <property type="nucleotide sequence ID" value="XM_062803057.1"/>
</dbReference>
<dbReference type="EMBL" id="JAUEPN010000002">
    <property type="protein sequence ID" value="KAK3298462.1"/>
    <property type="molecule type" value="Genomic_DNA"/>
</dbReference>
<feature type="compositionally biased region" description="Low complexity" evidence="1">
    <location>
        <begin position="425"/>
        <end position="434"/>
    </location>
</feature>
<protein>
    <recommendedName>
        <fullName evidence="5">Protein kinase domain-containing protein</fullName>
    </recommendedName>
</protein>